<proteinExistence type="predicted"/>
<sequence length="461" mass="52026">MKYEEGTVVNIGGIAYQRNTYCSITDLSQVREGTGRKLFALETATKTIDEMGTSRVNYSKLDAAKSSTAFDVFVIGNRYNISRQTSALSLDGNQMHESKSAEDRGEKIEDEGIGYFVGRIRNVLPLLRRSKPTAEAFPVITITETVPGTSTAEAAQTMSAERQSHAESDVLIRVAKPTLETDRIEATTQDAIALATNNINKLLKNRVGLAVRWVPYSKELKSENYSNCMGILSYQIFVNNSATKEPNDEHCGTKIYIRYYNLRIMKALQSNSQEIQQTRCPATVQYKRTWERACCQQSDDLQPLENYVNLSYDKAFCIEKSSLRSVNASELSKVCKIGKLWTPLPRAAFPVNNSYYQRSDIIKNYEIQRGAVLNNYWIGVERTEGKHWLVSGNRTVLDSHSSCGNHCYSEKILLGAEAYKKYLNKKRHFVCVKDEKWELFSSADSEECLAVCITRADNNSN</sequence>
<keyword evidence="1" id="KW-1185">Reference proteome</keyword>
<dbReference type="WBParaSite" id="sdigi.contig8.g972.t1">
    <property type="protein sequence ID" value="sdigi.contig8.g972.t1"/>
    <property type="gene ID" value="sdigi.contig8.g972"/>
</dbReference>
<name>A0A915Q5H1_9BILA</name>
<protein>
    <submittedName>
        <fullName evidence="2">Uncharacterized protein</fullName>
    </submittedName>
</protein>
<dbReference type="AlphaFoldDB" id="A0A915Q5H1"/>
<evidence type="ECO:0000313" key="1">
    <source>
        <dbReference type="Proteomes" id="UP000887581"/>
    </source>
</evidence>
<reference evidence="2" key="1">
    <citation type="submission" date="2022-11" db="UniProtKB">
        <authorList>
            <consortium name="WormBaseParasite"/>
        </authorList>
    </citation>
    <scope>IDENTIFICATION</scope>
</reference>
<accession>A0A915Q5H1</accession>
<evidence type="ECO:0000313" key="2">
    <source>
        <dbReference type="WBParaSite" id="sdigi.contig8.g972.t1"/>
    </source>
</evidence>
<organism evidence="1 2">
    <name type="scientific">Setaria digitata</name>
    <dbReference type="NCBI Taxonomy" id="48799"/>
    <lineage>
        <taxon>Eukaryota</taxon>
        <taxon>Metazoa</taxon>
        <taxon>Ecdysozoa</taxon>
        <taxon>Nematoda</taxon>
        <taxon>Chromadorea</taxon>
        <taxon>Rhabditida</taxon>
        <taxon>Spirurina</taxon>
        <taxon>Spiruromorpha</taxon>
        <taxon>Filarioidea</taxon>
        <taxon>Setariidae</taxon>
        <taxon>Setaria</taxon>
    </lineage>
</organism>
<dbReference type="Proteomes" id="UP000887581">
    <property type="component" value="Unplaced"/>
</dbReference>